<reference evidence="2" key="1">
    <citation type="submission" date="2011-12" db="EMBL/GenBank/DDBJ databases">
        <title>Complete sequence of Methanoregula formicicum SMSP.</title>
        <authorList>
            <person name="Lucas S."/>
            <person name="Han J."/>
            <person name="Lapidus A."/>
            <person name="Cheng J.-F."/>
            <person name="Goodwin L."/>
            <person name="Pitluck S."/>
            <person name="Peters L."/>
            <person name="Ovchinnikova G."/>
            <person name="Teshima H."/>
            <person name="Detter J.C."/>
            <person name="Han C."/>
            <person name="Tapia R."/>
            <person name="Land M."/>
            <person name="Hauser L."/>
            <person name="Kyrpides N."/>
            <person name="Ivanova N."/>
            <person name="Pagani I."/>
            <person name="Imachi H."/>
            <person name="Tamaki H."/>
            <person name="Sekiguchi Y."/>
            <person name="Kamagata Y."/>
            <person name="Cadillo-Quiroz H."/>
            <person name="Zinder S."/>
            <person name="Liu W.-T."/>
            <person name="Woyke T."/>
        </authorList>
    </citation>
    <scope>NUCLEOTIDE SEQUENCE [LARGE SCALE GENOMIC DNA]</scope>
    <source>
        <strain evidence="2">DSM 22288 / NBRC 105244 / SMSP</strain>
    </source>
</reference>
<dbReference type="KEGG" id="mfo:Metfor_0569"/>
<dbReference type="EMBL" id="CP003167">
    <property type="protein sequence ID" value="AGB01632.1"/>
    <property type="molecule type" value="Genomic_DNA"/>
</dbReference>
<evidence type="ECO:0000313" key="1">
    <source>
        <dbReference type="EMBL" id="AGB01632.1"/>
    </source>
</evidence>
<keyword evidence="2" id="KW-1185">Reference proteome</keyword>
<dbReference type="STRING" id="593750.Metfor_0569"/>
<organism evidence="1 2">
    <name type="scientific">Methanoregula formicica (strain DSM 22288 / NBRC 105244 / SMSP)</name>
    <dbReference type="NCBI Taxonomy" id="593750"/>
    <lineage>
        <taxon>Archaea</taxon>
        <taxon>Methanobacteriati</taxon>
        <taxon>Methanobacteriota</taxon>
        <taxon>Stenosarchaea group</taxon>
        <taxon>Methanomicrobia</taxon>
        <taxon>Methanomicrobiales</taxon>
        <taxon>Methanoregulaceae</taxon>
        <taxon>Methanoregula</taxon>
    </lineage>
</organism>
<dbReference type="AlphaFoldDB" id="L0HA57"/>
<dbReference type="InParanoid" id="L0HA57"/>
<sequence length="149" mass="16896">MFLATDDRQFGFWALRRSGKSNIGIAHRFGISRQAVSRALHLMDEKIESTLRGMAEANQISIEKINAERGILLGKSIPFQTAAIIFVSEKHGVQVWYEHDGDCGACQRYTECIELLWDYSTELGVRIEKTADPTKMADELFTRVKALMK</sequence>
<dbReference type="HOGENOM" id="CLU_149766_0_0_2"/>
<dbReference type="OrthoDB" id="144917at2157"/>
<dbReference type="eggNOG" id="arCOG04915">
    <property type="taxonomic scope" value="Archaea"/>
</dbReference>
<dbReference type="GeneID" id="14309242"/>
<accession>L0HA57</accession>
<protein>
    <submittedName>
        <fullName evidence="1">Uncharacterized protein</fullName>
    </submittedName>
</protein>
<reference evidence="1 2" key="2">
    <citation type="journal article" date="2014" name="Genome Announc.">
        <title>Complete Genome Sequence of Methanoregula formicica SMSPT, a Mesophilic Hydrogenotrophic Methanogen Isolated from a Methanogenic Upflow Anaerobic Sludge Blanket Reactor.</title>
        <authorList>
            <person name="Yamamoto K."/>
            <person name="Tamaki H."/>
            <person name="Cadillo-Quiroz H."/>
            <person name="Imachi H."/>
            <person name="Kyrpides N."/>
            <person name="Woyke T."/>
            <person name="Goodwin L."/>
            <person name="Zinder S.H."/>
            <person name="Kamagata Y."/>
            <person name="Liu W.T."/>
        </authorList>
    </citation>
    <scope>NUCLEOTIDE SEQUENCE [LARGE SCALE GENOMIC DNA]</scope>
    <source>
        <strain evidence="2">DSM 22288 / NBRC 105244 / SMSP</strain>
    </source>
</reference>
<dbReference type="RefSeq" id="WP_015284596.1">
    <property type="nucleotide sequence ID" value="NC_019943.1"/>
</dbReference>
<gene>
    <name evidence="1" type="ordered locus">Metfor_0569</name>
</gene>
<proteinExistence type="predicted"/>
<evidence type="ECO:0000313" key="2">
    <source>
        <dbReference type="Proteomes" id="UP000010824"/>
    </source>
</evidence>
<name>L0HA57_METFS</name>
<dbReference type="Proteomes" id="UP000010824">
    <property type="component" value="Chromosome"/>
</dbReference>